<dbReference type="InterPro" id="IPR013783">
    <property type="entry name" value="Ig-like_fold"/>
</dbReference>
<dbReference type="InterPro" id="IPR011467">
    <property type="entry name" value="DUF1573"/>
</dbReference>
<sequence>MKKLILIPVFFLVAIGAGFAQGVMKFKEETHNFGKIPQGTPVSTDFVFTNTGSTPIILSEVKATCGCTTPEYTKAPVAPGKTGTIKAVFNAAAPGPFNKSITVTSNAETPTITLFLKGEVEKKAVASAAK</sequence>
<dbReference type="Proteomes" id="UP001501508">
    <property type="component" value="Unassembled WGS sequence"/>
</dbReference>
<dbReference type="EMBL" id="BAABEY010000036">
    <property type="protein sequence ID" value="GAA4445714.1"/>
    <property type="molecule type" value="Genomic_DNA"/>
</dbReference>
<dbReference type="PANTHER" id="PTHR37833">
    <property type="entry name" value="LIPOPROTEIN-RELATED"/>
    <property type="match status" value="1"/>
</dbReference>
<evidence type="ECO:0000313" key="2">
    <source>
        <dbReference type="Proteomes" id="UP001501508"/>
    </source>
</evidence>
<dbReference type="Pfam" id="PF07610">
    <property type="entry name" value="DUF1573"/>
    <property type="match status" value="1"/>
</dbReference>
<gene>
    <name evidence="1" type="ORF">GCM10023091_37630</name>
</gene>
<dbReference type="PANTHER" id="PTHR37833:SF1">
    <property type="entry name" value="SIGNAL PEPTIDE PROTEIN"/>
    <property type="match status" value="1"/>
</dbReference>
<dbReference type="Gene3D" id="2.60.40.10">
    <property type="entry name" value="Immunoglobulins"/>
    <property type="match status" value="1"/>
</dbReference>
<protein>
    <submittedName>
        <fullName evidence="1">DUF1573 domain-containing protein</fullName>
    </submittedName>
</protein>
<reference evidence="2" key="1">
    <citation type="journal article" date="2019" name="Int. J. Syst. Evol. Microbiol.">
        <title>The Global Catalogue of Microorganisms (GCM) 10K type strain sequencing project: providing services to taxonomists for standard genome sequencing and annotation.</title>
        <authorList>
            <consortium name="The Broad Institute Genomics Platform"/>
            <consortium name="The Broad Institute Genome Sequencing Center for Infectious Disease"/>
            <person name="Wu L."/>
            <person name="Ma J."/>
        </authorList>
    </citation>
    <scope>NUCLEOTIDE SEQUENCE [LARGE SCALE GENOMIC DNA]</scope>
    <source>
        <strain evidence="2">JCM 31920</strain>
    </source>
</reference>
<proteinExistence type="predicted"/>
<name>A0ABP8M9C6_9BACT</name>
<evidence type="ECO:0000313" key="1">
    <source>
        <dbReference type="EMBL" id="GAA4445714.1"/>
    </source>
</evidence>
<keyword evidence="2" id="KW-1185">Reference proteome</keyword>
<comment type="caution">
    <text evidence="1">The sequence shown here is derived from an EMBL/GenBank/DDBJ whole genome shotgun (WGS) entry which is preliminary data.</text>
</comment>
<dbReference type="RefSeq" id="WP_345032082.1">
    <property type="nucleotide sequence ID" value="NZ_BAABEY010000036.1"/>
</dbReference>
<accession>A0ABP8M9C6</accession>
<organism evidence="1 2">
    <name type="scientific">Ravibacter arvi</name>
    <dbReference type="NCBI Taxonomy" id="2051041"/>
    <lineage>
        <taxon>Bacteria</taxon>
        <taxon>Pseudomonadati</taxon>
        <taxon>Bacteroidota</taxon>
        <taxon>Cytophagia</taxon>
        <taxon>Cytophagales</taxon>
        <taxon>Spirosomataceae</taxon>
        <taxon>Ravibacter</taxon>
    </lineage>
</organism>